<dbReference type="InterPro" id="IPR029058">
    <property type="entry name" value="AB_hydrolase_fold"/>
</dbReference>
<evidence type="ECO:0000256" key="5">
    <source>
        <dbReference type="ARBA" id="ARBA00023136"/>
    </source>
</evidence>
<reference evidence="7 8" key="2">
    <citation type="submission" date="2017-02" db="EMBL/GenBank/DDBJ databases">
        <title>A genome survey and senescence transcriptome analysis in Lentinula edodes.</title>
        <authorList>
            <person name="Sakamoto Y."/>
            <person name="Nakade K."/>
            <person name="Sato S."/>
            <person name="Yoshida Y."/>
            <person name="Miyazaki K."/>
            <person name="Natsume S."/>
            <person name="Konno N."/>
        </authorList>
    </citation>
    <scope>NUCLEOTIDE SEQUENCE [LARGE SCALE GENOMIC DNA]</scope>
    <source>
        <strain evidence="7 8">NBRC 111202</strain>
    </source>
</reference>
<keyword evidence="8" id="KW-1185">Reference proteome</keyword>
<feature type="transmembrane region" description="Helical" evidence="6">
    <location>
        <begin position="189"/>
        <end position="222"/>
    </location>
</feature>
<evidence type="ECO:0000313" key="8">
    <source>
        <dbReference type="Proteomes" id="UP000188533"/>
    </source>
</evidence>
<keyword evidence="5 6" id="KW-0472">Membrane</keyword>
<dbReference type="InterPro" id="IPR007941">
    <property type="entry name" value="DUF726"/>
</dbReference>
<sequence>MSVTLEKIAPPTDLTDSDQDTLFQYLYRRLAAYRNAAELHALAEYQLSALPEENKQKIKHQFSQTLNEWAQELVDKAYMVCGQPDGDECPKLDEFADTSIGDLPQISPQRLTAVLNAVLFLSITATKQYSARTRSFLFNDILEDAAPDEELIVATLKHPDQALQEAQQKVEASTKDHASKSKTLRMVGISLGAIAGGVLVGVTGGLAAPLIGASITTILGWLGVGGTAAGLLASGLAGSSAICGALFGVYGAKSTANMVERHTREIRDLAILPVSSNTNGDETLGVRLCISGWLSSESDVTAPWTVFEGDDTLALRWEVNALEELSDALYTLVKTNAMKYLRAEIIRHTVFATLMASLGPIALLKIGEIIDNPWMNTKALAYKAGAVLGDLLLKRVFGNRPVTLVGYSFGSLVILEALKHVASWPPSDTSHLIQDVYLFGTPASTDPAVWASGDGFGLGTKLSNGCTSGHMLAGLSRFSKRSIAATATFFCTAVATTKLQHSPTIIPANPPDYNMNTADKTLLIAQTVPLIASVLLRQSLLSTAVDFALALRLSNLTDPKKVTAFLLLPFHPAFDPSLAFLAIGAIPIGAALYHFFRGPEKPVLGGPWAIPKSGNVDTKLLLGSVLFGIGWGASGLCPGPVVINLGRALATGSQLTSWLSWSLSFIAGGLCVN</sequence>
<evidence type="ECO:0000256" key="3">
    <source>
        <dbReference type="ARBA" id="ARBA00022692"/>
    </source>
</evidence>
<dbReference type="EMBL" id="BDGU01000053">
    <property type="protein sequence ID" value="GAW01187.1"/>
    <property type="molecule type" value="Genomic_DNA"/>
</dbReference>
<evidence type="ECO:0000256" key="1">
    <source>
        <dbReference type="ARBA" id="ARBA00004141"/>
    </source>
</evidence>
<reference evidence="7 8" key="1">
    <citation type="submission" date="2016-08" db="EMBL/GenBank/DDBJ databases">
        <authorList>
            <consortium name="Lentinula edodes genome sequencing consortium"/>
            <person name="Sakamoto Y."/>
            <person name="Nakade K."/>
            <person name="Sato S."/>
            <person name="Yoshida Y."/>
            <person name="Miyazaki K."/>
            <person name="Natsume S."/>
            <person name="Konno N."/>
        </authorList>
    </citation>
    <scope>NUCLEOTIDE SEQUENCE [LARGE SCALE GENOMIC DNA]</scope>
    <source>
        <strain evidence="7 8">NBRC 111202</strain>
    </source>
</reference>
<dbReference type="AlphaFoldDB" id="A0A1Q3E1R8"/>
<keyword evidence="3 6" id="KW-0812">Transmembrane</keyword>
<accession>A0A1Q3E1R8</accession>
<dbReference type="PANTHER" id="PTHR17920:SF22">
    <property type="entry name" value="DUF726 DOMAIN PROTEIN (AFU_ORTHOLOGUE AFUA_2G12860)"/>
    <property type="match status" value="1"/>
</dbReference>
<gene>
    <name evidence="7" type="ORF">LENED_002768</name>
</gene>
<comment type="subcellular location">
    <subcellularLocation>
        <location evidence="1">Membrane</location>
        <topology evidence="1">Multi-pass membrane protein</topology>
    </subcellularLocation>
</comment>
<dbReference type="Proteomes" id="UP000188533">
    <property type="component" value="Unassembled WGS sequence"/>
</dbReference>
<dbReference type="Pfam" id="PF05277">
    <property type="entry name" value="DUF726"/>
    <property type="match status" value="1"/>
</dbReference>
<keyword evidence="4 6" id="KW-1133">Transmembrane helix</keyword>
<dbReference type="InterPro" id="IPR046513">
    <property type="entry name" value="DUF6691"/>
</dbReference>
<name>A0A1Q3E1R8_LENED</name>
<organism evidence="7 8">
    <name type="scientific">Lentinula edodes</name>
    <name type="common">Shiitake mushroom</name>
    <name type="synonym">Lentinus edodes</name>
    <dbReference type="NCBI Taxonomy" id="5353"/>
    <lineage>
        <taxon>Eukaryota</taxon>
        <taxon>Fungi</taxon>
        <taxon>Dikarya</taxon>
        <taxon>Basidiomycota</taxon>
        <taxon>Agaricomycotina</taxon>
        <taxon>Agaricomycetes</taxon>
        <taxon>Agaricomycetidae</taxon>
        <taxon>Agaricales</taxon>
        <taxon>Marasmiineae</taxon>
        <taxon>Omphalotaceae</taxon>
        <taxon>Lentinula</taxon>
    </lineage>
</organism>
<evidence type="ECO:0000313" key="7">
    <source>
        <dbReference type="EMBL" id="GAW01187.1"/>
    </source>
</evidence>
<comment type="similarity">
    <text evidence="2">Belongs to the TMCO4 family.</text>
</comment>
<dbReference type="SUPFAM" id="SSF53474">
    <property type="entry name" value="alpha/beta-Hydrolases"/>
    <property type="match status" value="1"/>
</dbReference>
<feature type="transmembrane region" description="Helical" evidence="6">
    <location>
        <begin position="228"/>
        <end position="252"/>
    </location>
</feature>
<evidence type="ECO:0000256" key="2">
    <source>
        <dbReference type="ARBA" id="ARBA00009824"/>
    </source>
</evidence>
<evidence type="ECO:0000256" key="4">
    <source>
        <dbReference type="ARBA" id="ARBA00022989"/>
    </source>
</evidence>
<proteinExistence type="inferred from homology"/>
<evidence type="ECO:0000256" key="6">
    <source>
        <dbReference type="SAM" id="Phobius"/>
    </source>
</evidence>
<comment type="caution">
    <text evidence="7">The sequence shown here is derived from an EMBL/GenBank/DDBJ whole genome shotgun (WGS) entry which is preliminary data.</text>
</comment>
<dbReference type="Pfam" id="PF20398">
    <property type="entry name" value="DUF6691"/>
    <property type="match status" value="1"/>
</dbReference>
<protein>
    <submittedName>
        <fullName evidence="7">DUF726-domain-containing protein</fullName>
    </submittedName>
</protein>
<dbReference type="PANTHER" id="PTHR17920">
    <property type="entry name" value="TRANSMEMBRANE AND COILED-COIL DOMAIN-CONTAINING PROTEIN 4 TMCO4"/>
    <property type="match status" value="1"/>
</dbReference>
<dbReference type="GO" id="GO:0016020">
    <property type="term" value="C:membrane"/>
    <property type="evidence" value="ECO:0007669"/>
    <property type="project" value="UniProtKB-SubCell"/>
</dbReference>